<name>A0A1F7GFF0_9BACT</name>
<feature type="transmembrane region" description="Helical" evidence="1">
    <location>
        <begin position="385"/>
        <end position="401"/>
    </location>
</feature>
<reference evidence="2 3" key="1">
    <citation type="journal article" date="2016" name="Nat. Commun.">
        <title>Thousands of microbial genomes shed light on interconnected biogeochemical processes in an aquifer system.</title>
        <authorList>
            <person name="Anantharaman K."/>
            <person name="Brown C.T."/>
            <person name="Hug L.A."/>
            <person name="Sharon I."/>
            <person name="Castelle C.J."/>
            <person name="Probst A.J."/>
            <person name="Thomas B.C."/>
            <person name="Singh A."/>
            <person name="Wilkins M.J."/>
            <person name="Karaoz U."/>
            <person name="Brodie E.L."/>
            <person name="Williams K.H."/>
            <person name="Hubbard S.S."/>
            <person name="Banfield J.F."/>
        </authorList>
    </citation>
    <scope>NUCLEOTIDE SEQUENCE [LARGE SCALE GENOMIC DNA]</scope>
</reference>
<organism evidence="2 3">
    <name type="scientific">Candidatus Roizmanbacteria bacterium RIFCSPHIGHO2_01_FULL_39_8</name>
    <dbReference type="NCBI Taxonomy" id="1802033"/>
    <lineage>
        <taxon>Bacteria</taxon>
        <taxon>Candidatus Roizmaniibacteriota</taxon>
    </lineage>
</organism>
<comment type="caution">
    <text evidence="2">The sequence shown here is derived from an EMBL/GenBank/DDBJ whole genome shotgun (WGS) entry which is preliminary data.</text>
</comment>
<feature type="transmembrane region" description="Helical" evidence="1">
    <location>
        <begin position="12"/>
        <end position="36"/>
    </location>
</feature>
<proteinExistence type="predicted"/>
<feature type="transmembrane region" description="Helical" evidence="1">
    <location>
        <begin position="109"/>
        <end position="130"/>
    </location>
</feature>
<accession>A0A1F7GFF0</accession>
<sequence length="617" mass="70542">MNTANISIFKRYPVLIQVGVFLLYVLIAIIATYPAIIHFTTAFIGDGGDNIEYVSYQYLVQKNLSEGKYPFAYSYVYRYPYGFNFGAASDARLISFVGGLLLPVLGDTATFNGLVLFFLALNGYCAFLLYKSLTSSYRLGILGGTIYGFAYFVLARGAGFVNLMQVFGFPLVGFSLLQILKETKNPASYVWLLCFSYLLLALSSLQYLLIGIGATFLLGVFFCILYPYETKNFLLNKIVSFKKTWALGAVVVTILFIGFFYHFVIELIRGGFSRELPGWPKDMLGYIVPSAFFPTVVQRIFALQTRVTIKPEIDGALFLGFIELVIFLLFVCTRFRHKQYLLFVIPTFSFWILALGTQTASGRLLPYYWLKYFYPFKVIAESERLVNIFYLFITGAVLSYLQPVLKRYYANVILLAVSILVLMERIGFSYYIVPANDFRSAPYEAVVAKTPGRSILDFPLVLDLTNFHGTEYNLLPFYYQKNIIEGYFHWIGDNTTSKRFVTSPEMKRYLCTWRSSSRETEKEQIDSVNALISILQELEIHTIVIHKKQFYRSECYNARKRISYLLQDMSQDEAQISPNDYLGQAVNSNRPGVPFKRIYIDNDAIIYSTTELNTSVV</sequence>
<dbReference type="AlphaFoldDB" id="A0A1F7GFF0"/>
<evidence type="ECO:0000313" key="3">
    <source>
        <dbReference type="Proteomes" id="UP000177026"/>
    </source>
</evidence>
<dbReference type="Proteomes" id="UP000177026">
    <property type="component" value="Unassembled WGS sequence"/>
</dbReference>
<evidence type="ECO:0000313" key="2">
    <source>
        <dbReference type="EMBL" id="OGK17556.1"/>
    </source>
</evidence>
<feature type="transmembrane region" description="Helical" evidence="1">
    <location>
        <begin position="408"/>
        <end position="433"/>
    </location>
</feature>
<keyword evidence="1" id="KW-0472">Membrane</keyword>
<feature type="transmembrane region" description="Helical" evidence="1">
    <location>
        <begin position="192"/>
        <end position="225"/>
    </location>
</feature>
<feature type="transmembrane region" description="Helical" evidence="1">
    <location>
        <begin position="340"/>
        <end position="365"/>
    </location>
</feature>
<feature type="transmembrane region" description="Helical" evidence="1">
    <location>
        <begin position="160"/>
        <end position="180"/>
    </location>
</feature>
<protein>
    <recommendedName>
        <fullName evidence="4">Glycosyltransferase RgtA/B/C/D-like domain-containing protein</fullName>
    </recommendedName>
</protein>
<gene>
    <name evidence="2" type="ORF">A2866_05195</name>
</gene>
<keyword evidence="1" id="KW-0812">Transmembrane</keyword>
<keyword evidence="1" id="KW-1133">Transmembrane helix</keyword>
<evidence type="ECO:0008006" key="4">
    <source>
        <dbReference type="Google" id="ProtNLM"/>
    </source>
</evidence>
<feature type="transmembrane region" description="Helical" evidence="1">
    <location>
        <begin position="245"/>
        <end position="264"/>
    </location>
</feature>
<dbReference type="EMBL" id="MFZI01000084">
    <property type="protein sequence ID" value="OGK17556.1"/>
    <property type="molecule type" value="Genomic_DNA"/>
</dbReference>
<feature type="transmembrane region" description="Helical" evidence="1">
    <location>
        <begin position="137"/>
        <end position="154"/>
    </location>
</feature>
<feature type="transmembrane region" description="Helical" evidence="1">
    <location>
        <begin position="315"/>
        <end position="333"/>
    </location>
</feature>
<evidence type="ECO:0000256" key="1">
    <source>
        <dbReference type="SAM" id="Phobius"/>
    </source>
</evidence>